<dbReference type="Proteomes" id="UP000248066">
    <property type="component" value="Unassembled WGS sequence"/>
</dbReference>
<sequence length="338" mass="36096">MTELNRNIWKLSPGDKNCITDVPGVKVGHVTLDEPLENGERICTGVTAILPHPGNLFRQKVAGAGVVLNGFGKTTGLIQLNELGLLESPIMLTNTFAVPAVTEGTLRYLFSRTPEIGDTTGTVNTVTGECNDSYLNTIRHFAVKPDHAVKAIEEASDEPSAEGAVGAGRGMVCFGMKGGIGTASRLAGGYTVGVLVLSNFGKKEEFQDERYKGGRYSGTEGVNAESDGSIMIILASDAPLDHRRLTRVARRCAIGLGRTGSHMSHGSGDIAIAFSTACRYPHQLEAQTFSCDLIREEQPVMHTLFQAAAEATEEAIVRSLMKAETTTGRKGRTVQGWS</sequence>
<dbReference type="Pfam" id="PF03576">
    <property type="entry name" value="Peptidase_S58"/>
    <property type="match status" value="1"/>
</dbReference>
<gene>
    <name evidence="2" type="ORF">CR205_00255</name>
</gene>
<protein>
    <submittedName>
        <fullName evidence="2">Aminopeptidase</fullName>
    </submittedName>
</protein>
<dbReference type="Gene3D" id="3.60.70.12">
    <property type="entry name" value="L-amino peptidase D-ALA esterase/amidase"/>
    <property type="match status" value="1"/>
</dbReference>
<dbReference type="SUPFAM" id="SSF56266">
    <property type="entry name" value="DmpA/ArgJ-like"/>
    <property type="match status" value="1"/>
</dbReference>
<comment type="similarity">
    <text evidence="1">Belongs to the peptidase S58 family.</text>
</comment>
<dbReference type="GO" id="GO:0004177">
    <property type="term" value="F:aminopeptidase activity"/>
    <property type="evidence" value="ECO:0007669"/>
    <property type="project" value="UniProtKB-KW"/>
</dbReference>
<dbReference type="OrthoDB" id="9770388at2"/>
<evidence type="ECO:0000313" key="2">
    <source>
        <dbReference type="EMBL" id="PYZ97076.1"/>
    </source>
</evidence>
<keyword evidence="2" id="KW-0031">Aminopeptidase</keyword>
<dbReference type="AlphaFoldDB" id="A0A2W0H8L1"/>
<keyword evidence="3" id="KW-1185">Reference proteome</keyword>
<reference evidence="2 3" key="1">
    <citation type="submission" date="2017-10" db="EMBL/GenBank/DDBJ databases">
        <title>Bacillus sp. nov., a halophilic bacterium isolated from a Yangshapao Lake.</title>
        <authorList>
            <person name="Wang H."/>
        </authorList>
    </citation>
    <scope>NUCLEOTIDE SEQUENCE [LARGE SCALE GENOMIC DNA]</scope>
    <source>
        <strain evidence="2 3">YSP-3</strain>
    </source>
</reference>
<organism evidence="2 3">
    <name type="scientific">Alteribacter lacisalsi</name>
    <dbReference type="NCBI Taxonomy" id="2045244"/>
    <lineage>
        <taxon>Bacteria</taxon>
        <taxon>Bacillati</taxon>
        <taxon>Bacillota</taxon>
        <taxon>Bacilli</taxon>
        <taxon>Bacillales</taxon>
        <taxon>Bacillaceae</taxon>
        <taxon>Alteribacter</taxon>
    </lineage>
</organism>
<dbReference type="RefSeq" id="WP_110515789.1">
    <property type="nucleotide sequence ID" value="NZ_PDOF01000001.1"/>
</dbReference>
<evidence type="ECO:0000256" key="1">
    <source>
        <dbReference type="ARBA" id="ARBA00007068"/>
    </source>
</evidence>
<dbReference type="PANTHER" id="PTHR36512:SF3">
    <property type="entry name" value="BLR5678 PROTEIN"/>
    <property type="match status" value="1"/>
</dbReference>
<dbReference type="PANTHER" id="PTHR36512">
    <property type="entry name" value="D-AMINOPEPTIDASE"/>
    <property type="match status" value="1"/>
</dbReference>
<dbReference type="InterPro" id="IPR016117">
    <property type="entry name" value="ArgJ-like_dom_sf"/>
</dbReference>
<accession>A0A2W0H8L1</accession>
<dbReference type="EMBL" id="PDOF01000001">
    <property type="protein sequence ID" value="PYZ97076.1"/>
    <property type="molecule type" value="Genomic_DNA"/>
</dbReference>
<name>A0A2W0H8L1_9BACI</name>
<keyword evidence="2" id="KW-0645">Protease</keyword>
<comment type="caution">
    <text evidence="2">The sequence shown here is derived from an EMBL/GenBank/DDBJ whole genome shotgun (WGS) entry which is preliminary data.</text>
</comment>
<keyword evidence="2" id="KW-0378">Hydrolase</keyword>
<dbReference type="InterPro" id="IPR005321">
    <property type="entry name" value="Peptidase_S58_DmpA"/>
</dbReference>
<proteinExistence type="inferred from homology"/>
<evidence type="ECO:0000313" key="3">
    <source>
        <dbReference type="Proteomes" id="UP000248066"/>
    </source>
</evidence>